<organism evidence="1 2">
    <name type="scientific">Tenacibaculum polynesiense</name>
    <dbReference type="NCBI Taxonomy" id="3137857"/>
    <lineage>
        <taxon>Bacteria</taxon>
        <taxon>Pseudomonadati</taxon>
        <taxon>Bacteroidota</taxon>
        <taxon>Flavobacteriia</taxon>
        <taxon>Flavobacteriales</taxon>
        <taxon>Flavobacteriaceae</taxon>
        <taxon>Tenacibaculum</taxon>
    </lineage>
</organism>
<dbReference type="EMBL" id="CAXJIO010000010">
    <property type="protein sequence ID" value="CAL2102226.1"/>
    <property type="molecule type" value="Genomic_DNA"/>
</dbReference>
<comment type="caution">
    <text evidence="1">The sequence shown here is derived from an EMBL/GenBank/DDBJ whole genome shotgun (WGS) entry which is preliminary data.</text>
</comment>
<protein>
    <submittedName>
        <fullName evidence="1">Uncharacterized protein</fullName>
    </submittedName>
</protein>
<keyword evidence="2" id="KW-1185">Reference proteome</keyword>
<gene>
    <name evidence="1" type="ORF">T190423A01A_10789</name>
</gene>
<evidence type="ECO:0000313" key="1">
    <source>
        <dbReference type="EMBL" id="CAL2102226.1"/>
    </source>
</evidence>
<dbReference type="Proteomes" id="UP001497527">
    <property type="component" value="Unassembled WGS sequence"/>
</dbReference>
<reference evidence="1 2" key="1">
    <citation type="submission" date="2024-05" db="EMBL/GenBank/DDBJ databases">
        <authorList>
            <person name="Duchaud E."/>
        </authorList>
    </citation>
    <scope>NUCLEOTIDE SEQUENCE [LARGE SCALE GENOMIC DNA]</scope>
    <source>
        <strain evidence="1">Ena-SAMPLE-TAB-13-05-2024-13:56:06:370-140308</strain>
    </source>
</reference>
<dbReference type="RefSeq" id="WP_348714297.1">
    <property type="nucleotide sequence ID" value="NZ_CAXJIO010000010.1"/>
</dbReference>
<evidence type="ECO:0000313" key="2">
    <source>
        <dbReference type="Proteomes" id="UP001497527"/>
    </source>
</evidence>
<name>A0ABP1EUQ7_9FLAO</name>
<proteinExistence type="predicted"/>
<sequence>MPTISHYDKISLKYFISNIGVLEDLSSLSSVKSIYDQSKSYYNEVEILRKDGKLKKVYQSFYEIYVNDKPLSFILDQYFENKTPIIYNWVGMIGAFSKKLDLITIKLLLKQEIKKNDVIALYTKHNETCDNIIEQYSYEINQCLEAFKNENIHIYGCPQCGELEHGGYFVKIKKKKGYFQWEFEKESRQSVNPEYIPKNNEKDKLIIKFDKNQYTKTFYNYIKMKNITHPIYN</sequence>
<accession>A0ABP1EUQ7</accession>